<dbReference type="AlphaFoldDB" id="A0A194X0U1"/>
<dbReference type="InterPro" id="IPR051397">
    <property type="entry name" value="Zn-ADH-like_protein"/>
</dbReference>
<dbReference type="InParanoid" id="A0A194X0U1"/>
<feature type="domain" description="Alcohol dehydrogenase-like C-terminal" evidence="1">
    <location>
        <begin position="208"/>
        <end position="335"/>
    </location>
</feature>
<dbReference type="GeneID" id="28825267"/>
<dbReference type="GO" id="GO:0005739">
    <property type="term" value="C:mitochondrion"/>
    <property type="evidence" value="ECO:0007669"/>
    <property type="project" value="TreeGrafter"/>
</dbReference>
<gene>
    <name evidence="3" type="ORF">LY89DRAFT_687622</name>
</gene>
<dbReference type="Gene3D" id="3.90.180.10">
    <property type="entry name" value="Medium-chain alcohol dehydrogenases, catalytic domain"/>
    <property type="match status" value="1"/>
</dbReference>
<evidence type="ECO:0000259" key="1">
    <source>
        <dbReference type="Pfam" id="PF00107"/>
    </source>
</evidence>
<dbReference type="InterPro" id="IPR013149">
    <property type="entry name" value="ADH-like_C"/>
</dbReference>
<dbReference type="RefSeq" id="XP_018067939.1">
    <property type="nucleotide sequence ID" value="XM_018215541.1"/>
</dbReference>
<dbReference type="EMBL" id="KQ947422">
    <property type="protein sequence ID" value="KUJ13584.1"/>
    <property type="molecule type" value="Genomic_DNA"/>
</dbReference>
<sequence length="379" mass="40426">MATTKSQSLPETCRALVCLEKGHVEVQSVPTPNAVPGSVVVRIISAVVEPVAKSIFSEGLPGLWFPTPYIPGTRAIGRVAAIGSDTTSLKLDQFVILDPHIRGRDDSNVQLLWGAGVFGGNPAANALMEGSWRNGMYAEYARAPLENCYALNESILMGSPSSGGLGYSAAVLASVMRYAVAYGGLRSIDLKAGETIIIAPATGIYTGAAVEIASAMGARVIAASRNIEALNKLAALVPRVQVLQLKGKVEEDLAGLKNFGVIDAYLDMSPFAANESTHVRSCMMAVRQYGRVSLMGVSMKDIPIPYVVAVMNNLTIRGQYMYEREDVFSLIKLVEAGVLKLGNSVGHEVVAEFGLEDYEKAFDVAEQHTEAGKMVLLDL</sequence>
<dbReference type="InterPro" id="IPR013154">
    <property type="entry name" value="ADH-like_N"/>
</dbReference>
<dbReference type="InterPro" id="IPR011032">
    <property type="entry name" value="GroES-like_sf"/>
</dbReference>
<evidence type="ECO:0000313" key="3">
    <source>
        <dbReference type="EMBL" id="KUJ13584.1"/>
    </source>
</evidence>
<dbReference type="Pfam" id="PF00107">
    <property type="entry name" value="ADH_zinc_N"/>
    <property type="match status" value="1"/>
</dbReference>
<accession>A0A194X0U1</accession>
<name>A0A194X0U1_MOLSC</name>
<reference evidence="3 4" key="1">
    <citation type="submission" date="2015-10" db="EMBL/GenBank/DDBJ databases">
        <title>Full genome of DAOMC 229536 Phialocephala scopiformis, a fungal endophyte of spruce producing the potent anti-insectan compound rugulosin.</title>
        <authorList>
            <consortium name="DOE Joint Genome Institute"/>
            <person name="Walker A.K."/>
            <person name="Frasz S.L."/>
            <person name="Seifert K.A."/>
            <person name="Miller J.D."/>
            <person name="Mondo S.J."/>
            <person name="Labutti K."/>
            <person name="Lipzen A."/>
            <person name="Dockter R."/>
            <person name="Kennedy M."/>
            <person name="Grigoriev I.V."/>
            <person name="Spatafora J.W."/>
        </authorList>
    </citation>
    <scope>NUCLEOTIDE SEQUENCE [LARGE SCALE GENOMIC DNA]</scope>
    <source>
        <strain evidence="3 4">CBS 120377</strain>
    </source>
</reference>
<protein>
    <submittedName>
        <fullName evidence="3">GroES-like protein</fullName>
    </submittedName>
</protein>
<evidence type="ECO:0000259" key="2">
    <source>
        <dbReference type="Pfam" id="PF08240"/>
    </source>
</evidence>
<evidence type="ECO:0000313" key="4">
    <source>
        <dbReference type="Proteomes" id="UP000070700"/>
    </source>
</evidence>
<keyword evidence="4" id="KW-1185">Reference proteome</keyword>
<feature type="domain" description="Alcohol dehydrogenase-like N-terminal" evidence="2">
    <location>
        <begin position="36"/>
        <end position="151"/>
    </location>
</feature>
<proteinExistence type="predicted"/>
<dbReference type="KEGG" id="psco:LY89DRAFT_687622"/>
<dbReference type="OrthoDB" id="5407715at2759"/>
<dbReference type="Proteomes" id="UP000070700">
    <property type="component" value="Unassembled WGS sequence"/>
</dbReference>
<dbReference type="PANTHER" id="PTHR43677:SF4">
    <property type="entry name" value="QUINONE OXIDOREDUCTASE-LIKE PROTEIN 2"/>
    <property type="match status" value="1"/>
</dbReference>
<dbReference type="SUPFAM" id="SSF51735">
    <property type="entry name" value="NAD(P)-binding Rossmann-fold domains"/>
    <property type="match status" value="1"/>
</dbReference>
<organism evidence="3 4">
    <name type="scientific">Mollisia scopiformis</name>
    <name type="common">Conifer needle endophyte fungus</name>
    <name type="synonym">Phialocephala scopiformis</name>
    <dbReference type="NCBI Taxonomy" id="149040"/>
    <lineage>
        <taxon>Eukaryota</taxon>
        <taxon>Fungi</taxon>
        <taxon>Dikarya</taxon>
        <taxon>Ascomycota</taxon>
        <taxon>Pezizomycotina</taxon>
        <taxon>Leotiomycetes</taxon>
        <taxon>Helotiales</taxon>
        <taxon>Mollisiaceae</taxon>
        <taxon>Mollisia</taxon>
    </lineage>
</organism>
<dbReference type="Gene3D" id="3.40.50.720">
    <property type="entry name" value="NAD(P)-binding Rossmann-like Domain"/>
    <property type="match status" value="1"/>
</dbReference>
<dbReference type="CDD" id="cd05188">
    <property type="entry name" value="MDR"/>
    <property type="match status" value="1"/>
</dbReference>
<dbReference type="InterPro" id="IPR036291">
    <property type="entry name" value="NAD(P)-bd_dom_sf"/>
</dbReference>
<dbReference type="GO" id="GO:0016491">
    <property type="term" value="F:oxidoreductase activity"/>
    <property type="evidence" value="ECO:0007669"/>
    <property type="project" value="TreeGrafter"/>
</dbReference>
<dbReference type="Pfam" id="PF08240">
    <property type="entry name" value="ADH_N"/>
    <property type="match status" value="1"/>
</dbReference>
<dbReference type="SUPFAM" id="SSF50129">
    <property type="entry name" value="GroES-like"/>
    <property type="match status" value="1"/>
</dbReference>
<dbReference type="PANTHER" id="PTHR43677">
    <property type="entry name" value="SHORT-CHAIN DEHYDROGENASE/REDUCTASE"/>
    <property type="match status" value="1"/>
</dbReference>